<comment type="caution">
    <text evidence="3">The sequence shown here is derived from an EMBL/GenBank/DDBJ whole genome shotgun (WGS) entry which is preliminary data.</text>
</comment>
<dbReference type="AlphaFoldDB" id="A0A7X2T4Q6"/>
<organism evidence="3 4">
    <name type="scientific">Floccifex porci</name>
    <dbReference type="NCBI Taxonomy" id="2606629"/>
    <lineage>
        <taxon>Bacteria</taxon>
        <taxon>Bacillati</taxon>
        <taxon>Bacillota</taxon>
        <taxon>Erysipelotrichia</taxon>
        <taxon>Erysipelotrichales</taxon>
        <taxon>Erysipelotrichaceae</taxon>
        <taxon>Floccifex</taxon>
    </lineage>
</organism>
<dbReference type="SUPFAM" id="SSF63411">
    <property type="entry name" value="LuxS/MPP-like metallohydrolase"/>
    <property type="match status" value="2"/>
</dbReference>
<evidence type="ECO:0000259" key="2">
    <source>
        <dbReference type="Pfam" id="PF05193"/>
    </source>
</evidence>
<dbReference type="RefSeq" id="WP_154461457.1">
    <property type="nucleotide sequence ID" value="NZ_VUMM01000028.1"/>
</dbReference>
<reference evidence="3 4" key="1">
    <citation type="submission" date="2019-08" db="EMBL/GenBank/DDBJ databases">
        <title>In-depth cultivation of the pig gut microbiome towards novel bacterial diversity and tailored functional studies.</title>
        <authorList>
            <person name="Wylensek D."/>
            <person name="Hitch T.C.A."/>
            <person name="Clavel T."/>
        </authorList>
    </citation>
    <scope>NUCLEOTIDE SEQUENCE [LARGE SCALE GENOMIC DNA]</scope>
    <source>
        <strain evidence="3 4">LKV-178-WT-2G</strain>
    </source>
</reference>
<dbReference type="Pfam" id="PF05193">
    <property type="entry name" value="Peptidase_M16_C"/>
    <property type="match status" value="1"/>
</dbReference>
<dbReference type="NCBIfam" id="NF047421">
    <property type="entry name" value="YfmH_fam"/>
    <property type="match status" value="1"/>
</dbReference>
<dbReference type="PANTHER" id="PTHR11851">
    <property type="entry name" value="METALLOPROTEASE"/>
    <property type="match status" value="1"/>
</dbReference>
<protein>
    <submittedName>
        <fullName evidence="3">Insulinase family protein</fullName>
    </submittedName>
</protein>
<dbReference type="Gene3D" id="3.30.830.10">
    <property type="entry name" value="Metalloenzyme, LuxS/M16 peptidase-like"/>
    <property type="match status" value="2"/>
</dbReference>
<name>A0A7X2T4Q6_9FIRM</name>
<feature type="domain" description="Peptidase M16 C-terminal" evidence="2">
    <location>
        <begin position="173"/>
        <end position="350"/>
    </location>
</feature>
<dbReference type="InterPro" id="IPR011765">
    <property type="entry name" value="Pept_M16_N"/>
</dbReference>
<accession>A0A7X2T4Q6</accession>
<evidence type="ECO:0000259" key="1">
    <source>
        <dbReference type="Pfam" id="PF00675"/>
    </source>
</evidence>
<dbReference type="GO" id="GO:0046872">
    <property type="term" value="F:metal ion binding"/>
    <property type="evidence" value="ECO:0007669"/>
    <property type="project" value="InterPro"/>
</dbReference>
<dbReference type="EMBL" id="VUMM01000028">
    <property type="protein sequence ID" value="MSS02343.1"/>
    <property type="molecule type" value="Genomic_DNA"/>
</dbReference>
<gene>
    <name evidence="3" type="ORF">FYJ50_09625</name>
</gene>
<dbReference type="Proteomes" id="UP000470082">
    <property type="component" value="Unassembled WGS sequence"/>
</dbReference>
<proteinExistence type="predicted"/>
<evidence type="ECO:0000313" key="4">
    <source>
        <dbReference type="Proteomes" id="UP000470082"/>
    </source>
</evidence>
<dbReference type="PANTHER" id="PTHR11851:SF134">
    <property type="entry name" value="ZINC-DEPENDENT PROTEASE"/>
    <property type="match status" value="1"/>
</dbReference>
<dbReference type="InterPro" id="IPR050361">
    <property type="entry name" value="MPP/UQCRC_Complex"/>
</dbReference>
<feature type="domain" description="Peptidase M16 N-terminal" evidence="1">
    <location>
        <begin position="53"/>
        <end position="163"/>
    </location>
</feature>
<dbReference type="Pfam" id="PF00675">
    <property type="entry name" value="Peptidase_M16"/>
    <property type="match status" value="1"/>
</dbReference>
<dbReference type="InterPro" id="IPR011249">
    <property type="entry name" value="Metalloenz_LuxS/M16"/>
</dbReference>
<evidence type="ECO:0000313" key="3">
    <source>
        <dbReference type="EMBL" id="MSS02343.1"/>
    </source>
</evidence>
<keyword evidence="4" id="KW-1185">Reference proteome</keyword>
<sequence>MYNLNCIKKTLDNGMNVILIQKKGFVKSLFMCATGAGGMDLVQELDGKRVYHTSGCAHYLEHQMFRYKNQDVTELFASLQAQTNAFTTFTETCYYFQTTSDIYKPLQLLLEFVETLDINEQSVNKEKGIILSEYDMYQQSPEQRLTKETYKSMYHKHPIRVDILGHRSDIENMSVEDLTQFYNINYDPSSLTLVGITGKDIHQCMSFIENHQKNFPSKLKSHPKTVFEKEQETVVREEYIDYMDISFPYVCVGYKLKESQSVEDANIKDLAIQMRLDSLFSTMNPDYQKWMDERIISQFAGAECDMCLDRGYILFYAQTQKVNEFIELVNQLIYKLVHEKMKEEDFIALQSSYTGANLRGLDHFESLAVDVIKSSMLHYDYWEWFNEVLNITQEKIMDVCSGLDVSHKTITKIYPKEYKTVNHE</sequence>
<dbReference type="InterPro" id="IPR007863">
    <property type="entry name" value="Peptidase_M16_C"/>
</dbReference>